<reference evidence="3" key="1">
    <citation type="submission" date="2011-11" db="EMBL/GenBank/DDBJ databases">
        <title>The Genome Sequence of Fusarium oxysporum Cotton.</title>
        <authorList>
            <consortium name="The Broad Institute Genome Sequencing Platform"/>
            <person name="Ma L.-J."/>
            <person name="Gale L.R."/>
            <person name="Schwartz D.C."/>
            <person name="Zhou S."/>
            <person name="Corby-Kistler H."/>
            <person name="Young S.K."/>
            <person name="Zeng Q."/>
            <person name="Gargeya S."/>
            <person name="Fitzgerald M."/>
            <person name="Haas B."/>
            <person name="Abouelleil A."/>
            <person name="Alvarado L."/>
            <person name="Arachchi H.M."/>
            <person name="Berlin A."/>
            <person name="Brown A."/>
            <person name="Chapman S.B."/>
            <person name="Chen Z."/>
            <person name="Dunbar C."/>
            <person name="Freedman E."/>
            <person name="Gearin G."/>
            <person name="Goldberg J."/>
            <person name="Griggs A."/>
            <person name="Gujja S."/>
            <person name="Heiman D."/>
            <person name="Howarth C."/>
            <person name="Larson L."/>
            <person name="Lui A."/>
            <person name="MacDonald P.J.P."/>
            <person name="Montmayeur A."/>
            <person name="Murphy C."/>
            <person name="Neiman D."/>
            <person name="Pearson M."/>
            <person name="Priest M."/>
            <person name="Roberts A."/>
            <person name="Saif S."/>
            <person name="Shea T."/>
            <person name="Shenoy N."/>
            <person name="Sisk P."/>
            <person name="Stolte C."/>
            <person name="Sykes S."/>
            <person name="Wortman J."/>
            <person name="Nusbaum C."/>
            <person name="Birren B."/>
        </authorList>
    </citation>
    <scope>NUCLEOTIDE SEQUENCE [LARGE SCALE GENOMIC DNA]</scope>
    <source>
        <strain evidence="3">25433</strain>
    </source>
</reference>
<name>X0KW38_FUSOX</name>
<dbReference type="InterPro" id="IPR000210">
    <property type="entry name" value="BTB/POZ_dom"/>
</dbReference>
<dbReference type="OrthoDB" id="6359816at2759"/>
<protein>
    <recommendedName>
        <fullName evidence="2">BTB domain-containing protein</fullName>
    </recommendedName>
</protein>
<dbReference type="Proteomes" id="UP000030701">
    <property type="component" value="Unassembled WGS sequence"/>
</dbReference>
<dbReference type="PROSITE" id="PS50097">
    <property type="entry name" value="BTB"/>
    <property type="match status" value="1"/>
</dbReference>
<feature type="region of interest" description="Disordered" evidence="1">
    <location>
        <begin position="210"/>
        <end position="233"/>
    </location>
</feature>
<organism evidence="3">
    <name type="scientific">Fusarium oxysporum f. sp. vasinfectum 25433</name>
    <dbReference type="NCBI Taxonomy" id="1089449"/>
    <lineage>
        <taxon>Eukaryota</taxon>
        <taxon>Fungi</taxon>
        <taxon>Dikarya</taxon>
        <taxon>Ascomycota</taxon>
        <taxon>Pezizomycotina</taxon>
        <taxon>Sordariomycetes</taxon>
        <taxon>Hypocreomycetidae</taxon>
        <taxon>Hypocreales</taxon>
        <taxon>Nectriaceae</taxon>
        <taxon>Fusarium</taxon>
        <taxon>Fusarium oxysporum species complex</taxon>
    </lineage>
</organism>
<dbReference type="PANTHER" id="PTHR47843">
    <property type="entry name" value="BTB DOMAIN-CONTAINING PROTEIN-RELATED"/>
    <property type="match status" value="1"/>
</dbReference>
<feature type="domain" description="BTB" evidence="2">
    <location>
        <begin position="124"/>
        <end position="205"/>
    </location>
</feature>
<reference evidence="3" key="2">
    <citation type="submission" date="2014-03" db="EMBL/GenBank/DDBJ databases">
        <title>The Genome Annotation of Fusarium oxysporum Cotton.</title>
        <authorList>
            <consortium name="The Broad Institute Genomics Platform"/>
            <person name="Ma L.-J."/>
            <person name="Corby-Kistler H."/>
            <person name="Broz K."/>
            <person name="Gale L.R."/>
            <person name="Jonkers W."/>
            <person name="O'Donnell K."/>
            <person name="Ploetz R."/>
            <person name="Steinberg C."/>
            <person name="Schwartz D.C."/>
            <person name="VanEtten H."/>
            <person name="Zhou S."/>
            <person name="Young S.K."/>
            <person name="Zeng Q."/>
            <person name="Gargeya S."/>
            <person name="Fitzgerald M."/>
            <person name="Abouelleil A."/>
            <person name="Alvarado L."/>
            <person name="Chapman S.B."/>
            <person name="Gainer-Dewar J."/>
            <person name="Goldberg J."/>
            <person name="Griggs A."/>
            <person name="Gujja S."/>
            <person name="Hansen M."/>
            <person name="Howarth C."/>
            <person name="Imamovic A."/>
            <person name="Ireland A."/>
            <person name="Larimer J."/>
            <person name="McCowan C."/>
            <person name="Murphy C."/>
            <person name="Pearson M."/>
            <person name="Poon T.W."/>
            <person name="Priest M."/>
            <person name="Roberts A."/>
            <person name="Saif S."/>
            <person name="Shea T."/>
            <person name="Sykes S."/>
            <person name="Wortman J."/>
            <person name="Nusbaum C."/>
            <person name="Birren B."/>
        </authorList>
    </citation>
    <scope>NUCLEOTIDE SEQUENCE</scope>
    <source>
        <strain evidence="3">25433</strain>
    </source>
</reference>
<sequence>MQYSRAECKTVYSSLRCRQIFCKPGNAALRKSKAIKAVVQRHRLAVSYFSENDLIQILRQLLKQGIFESKYTAQSVYPELFPSPAVQKQTEQVPKPSSVPDQNPSIMEEQRAWRRELFNTGEYSDIELVSADKLYEAHRAIVCSWSPVIKRSCKFNLTKPDRTRPEPSEFGNGTAKASFNFGDADPQAVDCVVQFFYLWDYEARSIMPGRIFDQDGPREEETDDSHSADDATSDGPLLILHSRVFTLAHLYDIPRLRDLSVEKFQAVARLQWRSNCLLDAAREAYTATPSGVQEMRGAIAKTFYEHRELLDEDHVKEFLVKVPHLALDILMYMNKPPAPPGFPPGFGGAFR</sequence>
<dbReference type="CDD" id="cd18186">
    <property type="entry name" value="BTB_POZ_ZBTB_KLHL-like"/>
    <property type="match status" value="1"/>
</dbReference>
<gene>
    <name evidence="3" type="ORF">FOTG_18519</name>
</gene>
<evidence type="ECO:0000259" key="2">
    <source>
        <dbReference type="PROSITE" id="PS50097"/>
    </source>
</evidence>
<accession>X0KW38</accession>
<dbReference type="PANTHER" id="PTHR47843:SF5">
    <property type="entry name" value="BTB_POZ DOMAIN PROTEIN"/>
    <property type="match status" value="1"/>
</dbReference>
<dbReference type="AlphaFoldDB" id="X0KW38"/>
<feature type="compositionally biased region" description="Basic and acidic residues" evidence="1">
    <location>
        <begin position="212"/>
        <end position="229"/>
    </location>
</feature>
<evidence type="ECO:0000256" key="1">
    <source>
        <dbReference type="SAM" id="MobiDB-lite"/>
    </source>
</evidence>
<proteinExistence type="predicted"/>
<dbReference type="InterPro" id="IPR011333">
    <property type="entry name" value="SKP1/BTB/POZ_sf"/>
</dbReference>
<dbReference type="Gene3D" id="3.30.710.10">
    <property type="entry name" value="Potassium Channel Kv1.1, Chain A"/>
    <property type="match status" value="1"/>
</dbReference>
<dbReference type="SUPFAM" id="SSF54695">
    <property type="entry name" value="POZ domain"/>
    <property type="match status" value="1"/>
</dbReference>
<dbReference type="HOGENOM" id="CLU_057752_5_3_1"/>
<evidence type="ECO:0000313" key="3">
    <source>
        <dbReference type="EMBL" id="EXM13012.1"/>
    </source>
</evidence>
<dbReference type="EMBL" id="KK035339">
    <property type="protein sequence ID" value="EXM13012.1"/>
    <property type="molecule type" value="Genomic_DNA"/>
</dbReference>